<dbReference type="PANTHER" id="PTHR35333:SF3">
    <property type="entry name" value="BETA-LACTAMASE-TYPE TRANSPEPTIDASE FOLD CONTAINING PROTEIN"/>
    <property type="match status" value="1"/>
</dbReference>
<organism evidence="3 4">
    <name type="scientific">Bifidobacterium amazonense</name>
    <dbReference type="NCBI Taxonomy" id="2809027"/>
    <lineage>
        <taxon>Bacteria</taxon>
        <taxon>Bacillati</taxon>
        <taxon>Actinomycetota</taxon>
        <taxon>Actinomycetes</taxon>
        <taxon>Bifidobacteriales</taxon>
        <taxon>Bifidobacteriaceae</taxon>
        <taxon>Bifidobacterium</taxon>
    </lineage>
</organism>
<reference evidence="3 4" key="1">
    <citation type="journal article" date="2021" name="Environ. Microbiol.">
        <title>Genetic insights into the dark matter of the mammalian gut microbiota through targeted genome reconstruction.</title>
        <authorList>
            <person name="Lugli G.A."/>
            <person name="Alessandri G."/>
            <person name="Milani C."/>
            <person name="Viappiani A."/>
            <person name="Fontana F."/>
            <person name="Tarracchini C."/>
            <person name="Mancabelli L."/>
            <person name="Argentini C."/>
            <person name="Ruiz L."/>
            <person name="Margolles A."/>
            <person name="van Sinderen D."/>
            <person name="Turroni F."/>
            <person name="Ventura M."/>
        </authorList>
    </citation>
    <scope>NUCLEOTIDE SEQUENCE [LARGE SCALE GENOMIC DNA]</scope>
    <source>
        <strain evidence="3 4">MA1</strain>
    </source>
</reference>
<comment type="caution">
    <text evidence="3">The sequence shown here is derived from an EMBL/GenBank/DDBJ whole genome shotgun (WGS) entry which is preliminary data.</text>
</comment>
<protein>
    <submittedName>
        <fullName evidence="3">Class A beta-lactamase-related serine hydrolase</fullName>
    </submittedName>
</protein>
<evidence type="ECO:0000256" key="1">
    <source>
        <dbReference type="SAM" id="MobiDB-lite"/>
    </source>
</evidence>
<dbReference type="PANTHER" id="PTHR35333">
    <property type="entry name" value="BETA-LACTAMASE"/>
    <property type="match status" value="1"/>
</dbReference>
<sequence>MAGHERQDMRSDDMETNGMNRCTGDAPAAWPADLDPRVDWSVMIRDASSGELLYERTPDRVLKTASIGKLFLLMEVMREVESGELGLHEVIDRDRMSPDDFCEDSGILYLLDQKTLTVHDLGFLIGAFSDNYATNLLVERVGLDRVQSFAREQGFEHSALLDYVRMELRPDGPDDMSCGCARELCDYMMRLNAGTLVSPAASAQIERWLGADTDTSMASGAFNVDPLAHWEAGDPFQIRHKTGTESDVRCDVGIARHAPSGRTVAYAILANWDKARHGRLRDDVLADMRRLGGAMRRYIER</sequence>
<dbReference type="Gene3D" id="3.40.710.10">
    <property type="entry name" value="DD-peptidase/beta-lactamase superfamily"/>
    <property type="match status" value="1"/>
</dbReference>
<dbReference type="InterPro" id="IPR000871">
    <property type="entry name" value="Beta-lactam_class-A"/>
</dbReference>
<feature type="compositionally biased region" description="Basic and acidic residues" evidence="1">
    <location>
        <begin position="1"/>
        <end position="13"/>
    </location>
</feature>
<name>A0ABS9VW13_9BIFI</name>
<keyword evidence="4" id="KW-1185">Reference proteome</keyword>
<dbReference type="InterPro" id="IPR045155">
    <property type="entry name" value="Beta-lactam_cat"/>
</dbReference>
<keyword evidence="3" id="KW-0378">Hydrolase</keyword>
<gene>
    <name evidence="3" type="ORF">JS533_008275</name>
</gene>
<feature type="domain" description="Beta-lactamase class A catalytic" evidence="2">
    <location>
        <begin position="41"/>
        <end position="269"/>
    </location>
</feature>
<proteinExistence type="predicted"/>
<dbReference type="Proteomes" id="UP000710815">
    <property type="component" value="Unassembled WGS sequence"/>
</dbReference>
<feature type="region of interest" description="Disordered" evidence="1">
    <location>
        <begin position="1"/>
        <end position="28"/>
    </location>
</feature>
<dbReference type="SUPFAM" id="SSF56601">
    <property type="entry name" value="beta-lactamase/transpeptidase-like"/>
    <property type="match status" value="1"/>
</dbReference>
<dbReference type="RefSeq" id="WP_241513959.1">
    <property type="nucleotide sequence ID" value="NZ_JAFEJT020000032.1"/>
</dbReference>
<dbReference type="GO" id="GO:0016787">
    <property type="term" value="F:hydrolase activity"/>
    <property type="evidence" value="ECO:0007669"/>
    <property type="project" value="UniProtKB-KW"/>
</dbReference>
<dbReference type="EMBL" id="JAFEJT020000032">
    <property type="protein sequence ID" value="MCH9276262.1"/>
    <property type="molecule type" value="Genomic_DNA"/>
</dbReference>
<dbReference type="Pfam" id="PF13354">
    <property type="entry name" value="Beta-lactamase2"/>
    <property type="match status" value="1"/>
</dbReference>
<dbReference type="InterPro" id="IPR012338">
    <property type="entry name" value="Beta-lactam/transpept-like"/>
</dbReference>
<accession>A0ABS9VW13</accession>
<evidence type="ECO:0000313" key="3">
    <source>
        <dbReference type="EMBL" id="MCH9276262.1"/>
    </source>
</evidence>
<evidence type="ECO:0000259" key="2">
    <source>
        <dbReference type="Pfam" id="PF13354"/>
    </source>
</evidence>
<reference evidence="3 4" key="2">
    <citation type="journal article" date="2021" name="Syst. Appl. Microbiol.">
        <title>Phylogenetic classification of ten novel species belonging to the genus Bifidobacterium comprising B. phasiani sp. nov., B. pongonis sp. nov., B. saguinibicoloris sp. nov., B. colobi sp. nov., B. simiiventris sp. nov., B. santillanense sp. nov., B. miconis sp. nov., B. amazonense sp. nov., B. pluvialisilvae sp. nov., and B. miconisargentati sp. nov.</title>
        <authorList>
            <person name="Lugli G.A."/>
            <person name="Calvete-Torre I."/>
            <person name="Alessandri G."/>
            <person name="Milani C."/>
            <person name="Turroni F."/>
            <person name="Laiolo P."/>
            <person name="Ossiprandi M.C."/>
            <person name="Margolles A."/>
            <person name="Ruiz L."/>
            <person name="Ventura M."/>
        </authorList>
    </citation>
    <scope>NUCLEOTIDE SEQUENCE [LARGE SCALE GENOMIC DNA]</scope>
    <source>
        <strain evidence="3 4">MA1</strain>
    </source>
</reference>
<evidence type="ECO:0000313" key="4">
    <source>
        <dbReference type="Proteomes" id="UP000710815"/>
    </source>
</evidence>